<dbReference type="FunFam" id="1.10.238.10:FF:000115">
    <property type="entry name" value="Calcium-binding protein 8"/>
    <property type="match status" value="1"/>
</dbReference>
<dbReference type="GO" id="GO:0032588">
    <property type="term" value="C:trans-Golgi network membrane"/>
    <property type="evidence" value="ECO:0007669"/>
    <property type="project" value="UniProtKB-ARBA"/>
</dbReference>
<keyword evidence="17" id="KW-1185">Reference proteome</keyword>
<dbReference type="EMBL" id="CAJRST010004446">
    <property type="protein sequence ID" value="CAG5872832.1"/>
    <property type="molecule type" value="Genomic_DNA"/>
</dbReference>
<comment type="subcellular location">
    <subcellularLocation>
        <location evidence="1">Cell membrane</location>
        <topology evidence="1">Single-pass type IV membrane protein</topology>
    </subcellularLocation>
    <subcellularLocation>
        <location evidence="2">Cytoplasm</location>
        <location evidence="2">Perinuclear region</location>
    </subcellularLocation>
    <subcellularLocation>
        <location evidence="12">Golgi apparatus</location>
        <location evidence="12">trans-Golgi network membrane</location>
        <topology evidence="12">Single-pass type IV membrane protein</topology>
    </subcellularLocation>
</comment>
<protein>
    <submittedName>
        <fullName evidence="16">(Atlantic silverside) hypothetical protein</fullName>
    </submittedName>
</protein>
<evidence type="ECO:0000256" key="5">
    <source>
        <dbReference type="ARBA" id="ARBA00022692"/>
    </source>
</evidence>
<evidence type="ECO:0000256" key="10">
    <source>
        <dbReference type="ARBA" id="ARBA00023034"/>
    </source>
</evidence>
<dbReference type="InterPro" id="IPR051111">
    <property type="entry name" value="Ca-binding_regulatory"/>
</dbReference>
<dbReference type="InterPro" id="IPR011992">
    <property type="entry name" value="EF-hand-dom_pair"/>
</dbReference>
<keyword evidence="8" id="KW-0106">Calcium</keyword>
<name>A0A8S4ANI1_9TELE</name>
<feature type="domain" description="EF-hand" evidence="15">
    <location>
        <begin position="140"/>
        <end position="175"/>
    </location>
</feature>
<dbReference type="PANTHER" id="PTHR46311:SF4">
    <property type="entry name" value="CALCIUM-BINDING PROTEIN 8-LIKE ISOFORM X1"/>
    <property type="match status" value="1"/>
</dbReference>
<dbReference type="Gene3D" id="1.10.238.10">
    <property type="entry name" value="EF-hand"/>
    <property type="match status" value="1"/>
</dbReference>
<comment type="subunit">
    <text evidence="13">Interacts with PI4KB. This binding competes with FREQ/NCS1 binding in a calcium-dependent manner.</text>
</comment>
<organism evidence="16 17">
    <name type="scientific">Menidia menidia</name>
    <name type="common">Atlantic silverside</name>
    <dbReference type="NCBI Taxonomy" id="238744"/>
    <lineage>
        <taxon>Eukaryota</taxon>
        <taxon>Metazoa</taxon>
        <taxon>Chordata</taxon>
        <taxon>Craniata</taxon>
        <taxon>Vertebrata</taxon>
        <taxon>Euteleostomi</taxon>
        <taxon>Actinopterygii</taxon>
        <taxon>Neopterygii</taxon>
        <taxon>Teleostei</taxon>
        <taxon>Neoteleostei</taxon>
        <taxon>Acanthomorphata</taxon>
        <taxon>Ovalentaria</taxon>
        <taxon>Atherinomorphae</taxon>
        <taxon>Atheriniformes</taxon>
        <taxon>Atherinopsidae</taxon>
        <taxon>Menidiinae</taxon>
        <taxon>Menidia</taxon>
    </lineage>
</organism>
<gene>
    <name evidence="16" type="ORF">MMEN_LOCUS5053</name>
</gene>
<comment type="caution">
    <text evidence="16">The sequence shown here is derived from an EMBL/GenBank/DDBJ whole genome shotgun (WGS) entry which is preliminary data.</text>
</comment>
<keyword evidence="7" id="KW-0677">Repeat</keyword>
<evidence type="ECO:0000256" key="2">
    <source>
        <dbReference type="ARBA" id="ARBA00004556"/>
    </source>
</evidence>
<dbReference type="Pfam" id="PF13499">
    <property type="entry name" value="EF-hand_7"/>
    <property type="match status" value="1"/>
</dbReference>
<dbReference type="AlphaFoldDB" id="A0A8S4ANI1"/>
<dbReference type="PANTHER" id="PTHR46311">
    <property type="entry name" value="CALCIUM-BINDING PROTEIN 8-RELATED"/>
    <property type="match status" value="1"/>
</dbReference>
<keyword evidence="10" id="KW-0333">Golgi apparatus</keyword>
<dbReference type="InterPro" id="IPR001751">
    <property type="entry name" value="S100/CaBP7/8-like_CS"/>
</dbReference>
<feature type="transmembrane region" description="Helical" evidence="14">
    <location>
        <begin position="295"/>
        <end position="317"/>
    </location>
</feature>
<dbReference type="GO" id="GO:0005509">
    <property type="term" value="F:calcium ion binding"/>
    <property type="evidence" value="ECO:0007669"/>
    <property type="project" value="InterPro"/>
</dbReference>
<reference evidence="16" key="1">
    <citation type="submission" date="2021-05" db="EMBL/GenBank/DDBJ databases">
        <authorList>
            <person name="Tigano A."/>
        </authorList>
    </citation>
    <scope>NUCLEOTIDE SEQUENCE</scope>
</reference>
<evidence type="ECO:0000256" key="13">
    <source>
        <dbReference type="ARBA" id="ARBA00038636"/>
    </source>
</evidence>
<evidence type="ECO:0000313" key="17">
    <source>
        <dbReference type="Proteomes" id="UP000677803"/>
    </source>
</evidence>
<evidence type="ECO:0000256" key="3">
    <source>
        <dbReference type="ARBA" id="ARBA00022475"/>
    </source>
</evidence>
<dbReference type="PROSITE" id="PS00303">
    <property type="entry name" value="S100_CABP"/>
    <property type="match status" value="1"/>
</dbReference>
<feature type="non-terminal residue" evidence="16">
    <location>
        <position position="1"/>
    </location>
</feature>
<evidence type="ECO:0000256" key="7">
    <source>
        <dbReference type="ARBA" id="ARBA00022737"/>
    </source>
</evidence>
<evidence type="ECO:0000256" key="8">
    <source>
        <dbReference type="ARBA" id="ARBA00022837"/>
    </source>
</evidence>
<dbReference type="GO" id="GO:0048471">
    <property type="term" value="C:perinuclear region of cytoplasm"/>
    <property type="evidence" value="ECO:0007669"/>
    <property type="project" value="UniProtKB-SubCell"/>
</dbReference>
<feature type="domain" description="EF-hand" evidence="15">
    <location>
        <begin position="176"/>
        <end position="211"/>
    </location>
</feature>
<evidence type="ECO:0000313" key="16">
    <source>
        <dbReference type="EMBL" id="CAG5872832.1"/>
    </source>
</evidence>
<dbReference type="SMART" id="SM00054">
    <property type="entry name" value="EFh"/>
    <property type="match status" value="2"/>
</dbReference>
<dbReference type="GO" id="GO:0005886">
    <property type="term" value="C:plasma membrane"/>
    <property type="evidence" value="ECO:0007669"/>
    <property type="project" value="UniProtKB-SubCell"/>
</dbReference>
<dbReference type="InterPro" id="IPR002048">
    <property type="entry name" value="EF_hand_dom"/>
</dbReference>
<dbReference type="Proteomes" id="UP000677803">
    <property type="component" value="Unassembled WGS sequence"/>
</dbReference>
<keyword evidence="5 14" id="KW-0812">Transmembrane</keyword>
<accession>A0A8S4ANI1</accession>
<keyword evidence="9 14" id="KW-1133">Transmembrane helix</keyword>
<evidence type="ECO:0000259" key="15">
    <source>
        <dbReference type="PROSITE" id="PS50222"/>
    </source>
</evidence>
<evidence type="ECO:0000256" key="1">
    <source>
        <dbReference type="ARBA" id="ARBA00004521"/>
    </source>
</evidence>
<dbReference type="CDD" id="cd00051">
    <property type="entry name" value="EFh"/>
    <property type="match status" value="1"/>
</dbReference>
<evidence type="ECO:0000256" key="11">
    <source>
        <dbReference type="ARBA" id="ARBA00023136"/>
    </source>
</evidence>
<keyword evidence="11 14" id="KW-0472">Membrane</keyword>
<evidence type="ECO:0000256" key="4">
    <source>
        <dbReference type="ARBA" id="ARBA00022490"/>
    </source>
</evidence>
<evidence type="ECO:0000256" key="14">
    <source>
        <dbReference type="SAM" id="Phobius"/>
    </source>
</evidence>
<evidence type="ECO:0000256" key="12">
    <source>
        <dbReference type="ARBA" id="ARBA00037801"/>
    </source>
</evidence>
<dbReference type="PROSITE" id="PS50222">
    <property type="entry name" value="EF_HAND_2"/>
    <property type="match status" value="2"/>
</dbReference>
<sequence length="322" mass="36145">RRRRQLISDPDPWAAAGGVRLGALIGRAFGTSRHIPTTPRILTVEHRGWMCPSLAAGRTPRDHGTDANRLNISWQVKAKLSLSLSAVNGRRTSLTPVDQPSHGQMPFHHVRAGLLYPDNYLSSSLTEGSEAFQLTSLSTEELGEIREAFRVLDRDGNGFISKQELGMAMRSLGYMPSEVELAIIMQRLDMDGDGQVDFEEFMTILGPKLLSSDNREGFLGNTIDNIFWQFDMQQLSLDELKQVLFHAFRDHLTMKDIENIIITEEESLNETSGNCPEYEGVHPHKKNRQTCVRKSLICAFAMAFIISVMLIAANQMLRNGME</sequence>
<dbReference type="SUPFAM" id="SSF47473">
    <property type="entry name" value="EF-hand"/>
    <property type="match status" value="1"/>
</dbReference>
<dbReference type="InterPro" id="IPR018247">
    <property type="entry name" value="EF_Hand_1_Ca_BS"/>
</dbReference>
<dbReference type="OrthoDB" id="26525at2759"/>
<evidence type="ECO:0000256" key="6">
    <source>
        <dbReference type="ARBA" id="ARBA00022723"/>
    </source>
</evidence>
<dbReference type="PROSITE" id="PS00018">
    <property type="entry name" value="EF_HAND_1"/>
    <property type="match status" value="2"/>
</dbReference>
<keyword evidence="6" id="KW-0479">Metal-binding</keyword>
<keyword evidence="4" id="KW-0963">Cytoplasm</keyword>
<proteinExistence type="predicted"/>
<keyword evidence="3" id="KW-1003">Cell membrane</keyword>
<evidence type="ECO:0000256" key="9">
    <source>
        <dbReference type="ARBA" id="ARBA00022989"/>
    </source>
</evidence>